<comment type="caution">
    <text evidence="11">The sequence shown here is derived from an EMBL/GenBank/DDBJ whole genome shotgun (WGS) entry which is preliminary data.</text>
</comment>
<dbReference type="Pfam" id="PF00015">
    <property type="entry name" value="MCPsignal"/>
    <property type="match status" value="1"/>
</dbReference>
<dbReference type="Pfam" id="PF00672">
    <property type="entry name" value="HAMP"/>
    <property type="match status" value="1"/>
</dbReference>
<evidence type="ECO:0000256" key="5">
    <source>
        <dbReference type="ARBA" id="ARBA00029447"/>
    </source>
</evidence>
<dbReference type="SMART" id="SM00304">
    <property type="entry name" value="HAMP"/>
    <property type="match status" value="1"/>
</dbReference>
<feature type="coiled-coil region" evidence="7">
    <location>
        <begin position="641"/>
        <end position="682"/>
    </location>
</feature>
<dbReference type="CDD" id="cd11386">
    <property type="entry name" value="MCP_signal"/>
    <property type="match status" value="1"/>
</dbReference>
<dbReference type="Proteomes" id="UP001549167">
    <property type="component" value="Unassembled WGS sequence"/>
</dbReference>
<dbReference type="CDD" id="cd12913">
    <property type="entry name" value="PDC1_MCP_like"/>
    <property type="match status" value="1"/>
</dbReference>
<dbReference type="Pfam" id="PF22673">
    <property type="entry name" value="MCP-like_PDC_1"/>
    <property type="match status" value="1"/>
</dbReference>
<evidence type="ECO:0000259" key="9">
    <source>
        <dbReference type="PROSITE" id="PS50111"/>
    </source>
</evidence>
<evidence type="ECO:0000256" key="3">
    <source>
        <dbReference type="ARBA" id="ARBA00023136"/>
    </source>
</evidence>
<gene>
    <name evidence="11" type="ORF">ABID56_002220</name>
</gene>
<dbReference type="InterPro" id="IPR004089">
    <property type="entry name" value="MCPsignal_dom"/>
</dbReference>
<evidence type="ECO:0000256" key="6">
    <source>
        <dbReference type="PROSITE-ProRule" id="PRU00284"/>
    </source>
</evidence>
<dbReference type="PROSITE" id="PS50111">
    <property type="entry name" value="CHEMOTAXIS_TRANSDUC_2"/>
    <property type="match status" value="1"/>
</dbReference>
<evidence type="ECO:0000256" key="1">
    <source>
        <dbReference type="ARBA" id="ARBA00004236"/>
    </source>
</evidence>
<keyword evidence="8" id="KW-1133">Transmembrane helix</keyword>
<dbReference type="PANTHER" id="PTHR32089:SF112">
    <property type="entry name" value="LYSOZYME-LIKE PROTEIN-RELATED"/>
    <property type="match status" value="1"/>
</dbReference>
<dbReference type="CDD" id="cd12912">
    <property type="entry name" value="PDC2_MCP_like"/>
    <property type="match status" value="1"/>
</dbReference>
<evidence type="ECO:0000259" key="10">
    <source>
        <dbReference type="PROSITE" id="PS50885"/>
    </source>
</evidence>
<name>A0ABV2KWY3_9BACI</name>
<keyword evidence="3 8" id="KW-0472">Membrane</keyword>
<dbReference type="InterPro" id="IPR003660">
    <property type="entry name" value="HAMP_dom"/>
</dbReference>
<feature type="domain" description="Methyl-accepting transducer" evidence="9">
    <location>
        <begin position="395"/>
        <end position="652"/>
    </location>
</feature>
<evidence type="ECO:0000313" key="12">
    <source>
        <dbReference type="Proteomes" id="UP001549167"/>
    </source>
</evidence>
<dbReference type="Gene3D" id="1.10.287.950">
    <property type="entry name" value="Methyl-accepting chemotaxis protein"/>
    <property type="match status" value="1"/>
</dbReference>
<proteinExistence type="inferred from homology"/>
<comment type="similarity">
    <text evidence="5">Belongs to the methyl-accepting chemotaxis (MCP) protein family.</text>
</comment>
<keyword evidence="12" id="KW-1185">Reference proteome</keyword>
<feature type="transmembrane region" description="Helical" evidence="8">
    <location>
        <begin position="301"/>
        <end position="322"/>
    </location>
</feature>
<feature type="domain" description="HAMP" evidence="10">
    <location>
        <begin position="324"/>
        <end position="376"/>
    </location>
</feature>
<dbReference type="PANTHER" id="PTHR32089">
    <property type="entry name" value="METHYL-ACCEPTING CHEMOTAXIS PROTEIN MCPB"/>
    <property type="match status" value="1"/>
</dbReference>
<dbReference type="SMART" id="SM00283">
    <property type="entry name" value="MA"/>
    <property type="match status" value="1"/>
</dbReference>
<sequence length="685" mass="76353">MKKGTSSLKRKLLFIFLPLMVAGLSIFLILSYNISKSQLDEEIEHRIMNLQDDAISQIEERFASHEQLAESLASTVTTTGDSVSEDDYISMLENTITTNADTFGSGIWFEPYAYEDDREYFGPYVYKDGEDLVYTDVYEETDYDYPSWDWYTQAEGSDSAVWGDPYYDEASDITMVTTTVPFTDSSGSFNGVVTADTDLTQIQQIISDIQIYESGWAFGFDNNGQIIAHQDDSLVMNSTIEESNAFGDYAEQITSNEQGQFTTDVNGTTSQVYYRTMPTTGWTLGIAVPESEIYASLNELLFQQLITGAIILIVLGAGIYIFSGRLSKPITTLREKMDDVAHGDLTVEAHHKSNDEIGYLYDHFNKMVQHMRELLQKTHESAEVIRSSSENFSAVSEETTASNEEIQGTMNEIAKGAQQSSENLETMTQQMNQLSEQIDSISDSSANMNELADEAVTVNNKGLNQMDQLANYSQESKQQFDQAENVVQELNDQIQKISDFIHTINDISEQTNLLALNASIEAARAGEDGKGFAVVADEVRKLAEQSSNSTEEIRKIIDGVKDRSNEAIRQMNDAKATTDSQNEVVDETIQVFNDIGKAVENITESVEQNVKAISDMNQYKDRVVGSVESISSNIQETAASNQEINATIDEQTNALQSLAESAEDLNQSSDQLNQLINEFKLDQNH</sequence>
<comment type="subcellular location">
    <subcellularLocation>
        <location evidence="1">Cell membrane</location>
    </subcellularLocation>
</comment>
<evidence type="ECO:0000256" key="4">
    <source>
        <dbReference type="ARBA" id="ARBA00023224"/>
    </source>
</evidence>
<reference evidence="11 12" key="1">
    <citation type="submission" date="2024-06" db="EMBL/GenBank/DDBJ databases">
        <title>Genomic Encyclopedia of Type Strains, Phase IV (KMG-IV): sequencing the most valuable type-strain genomes for metagenomic binning, comparative biology and taxonomic classification.</title>
        <authorList>
            <person name="Goeker M."/>
        </authorList>
    </citation>
    <scope>NUCLEOTIDE SEQUENCE [LARGE SCALE GENOMIC DNA]</scope>
    <source>
        <strain evidence="11 12">DSM 23520</strain>
    </source>
</reference>
<dbReference type="InterPro" id="IPR029151">
    <property type="entry name" value="Sensor-like_sf"/>
</dbReference>
<dbReference type="PROSITE" id="PS50885">
    <property type="entry name" value="HAMP"/>
    <property type="match status" value="1"/>
</dbReference>
<accession>A0ABV2KWY3</accession>
<dbReference type="Gene3D" id="3.30.450.20">
    <property type="entry name" value="PAS domain"/>
    <property type="match status" value="2"/>
</dbReference>
<keyword evidence="7" id="KW-0175">Coiled coil</keyword>
<evidence type="ECO:0000256" key="2">
    <source>
        <dbReference type="ARBA" id="ARBA00022475"/>
    </source>
</evidence>
<feature type="transmembrane region" description="Helical" evidence="8">
    <location>
        <begin position="12"/>
        <end position="32"/>
    </location>
</feature>
<dbReference type="SUPFAM" id="SSF103190">
    <property type="entry name" value="Sensory domain-like"/>
    <property type="match status" value="1"/>
</dbReference>
<evidence type="ECO:0000256" key="7">
    <source>
        <dbReference type="SAM" id="Coils"/>
    </source>
</evidence>
<dbReference type="EMBL" id="JBEPMX010000012">
    <property type="protein sequence ID" value="MET3684094.1"/>
    <property type="molecule type" value="Genomic_DNA"/>
</dbReference>
<feature type="coiled-coil region" evidence="7">
    <location>
        <begin position="417"/>
        <end position="444"/>
    </location>
</feature>
<dbReference type="CDD" id="cd06225">
    <property type="entry name" value="HAMP"/>
    <property type="match status" value="1"/>
</dbReference>
<keyword evidence="4 6" id="KW-0807">Transducer</keyword>
<keyword evidence="8" id="KW-0812">Transmembrane</keyword>
<evidence type="ECO:0000256" key="8">
    <source>
        <dbReference type="SAM" id="Phobius"/>
    </source>
</evidence>
<keyword evidence="2" id="KW-1003">Cell membrane</keyword>
<protein>
    <submittedName>
        <fullName evidence="11">Methyl-accepting chemotaxis protein</fullName>
    </submittedName>
</protein>
<dbReference type="RefSeq" id="WP_354221121.1">
    <property type="nucleotide sequence ID" value="NZ_JBEPMX010000012.1"/>
</dbReference>
<evidence type="ECO:0000313" key="11">
    <source>
        <dbReference type="EMBL" id="MET3684094.1"/>
    </source>
</evidence>
<dbReference type="Gene3D" id="6.10.340.10">
    <property type="match status" value="1"/>
</dbReference>
<organism evidence="11 12">
    <name type="scientific">Alkalibacillus flavidus</name>
    <dbReference type="NCBI Taxonomy" id="546021"/>
    <lineage>
        <taxon>Bacteria</taxon>
        <taxon>Bacillati</taxon>
        <taxon>Bacillota</taxon>
        <taxon>Bacilli</taxon>
        <taxon>Bacillales</taxon>
        <taxon>Bacillaceae</taxon>
        <taxon>Alkalibacillus</taxon>
    </lineage>
</organism>
<dbReference type="SUPFAM" id="SSF58104">
    <property type="entry name" value="Methyl-accepting chemotaxis protein (MCP) signaling domain"/>
    <property type="match status" value="1"/>
</dbReference>